<dbReference type="RefSeq" id="WP_044427295.1">
    <property type="nucleotide sequence ID" value="NZ_BJYZ01000006.1"/>
</dbReference>
<dbReference type="InterPro" id="IPR036145">
    <property type="entry name" value="MinC_C_sf"/>
</dbReference>
<comment type="similarity">
    <text evidence="1 6">Belongs to the MinC family.</text>
</comment>
<dbReference type="InterPro" id="IPR016098">
    <property type="entry name" value="CAP/MinC_C"/>
</dbReference>
<feature type="domain" description="Septum formation inhibitor MinC N-terminal" evidence="9">
    <location>
        <begin position="14"/>
        <end position="86"/>
    </location>
</feature>
<keyword evidence="2 6" id="KW-0132">Cell division</keyword>
<dbReference type="InterPro" id="IPR007874">
    <property type="entry name" value="MinC_N"/>
</dbReference>
<accession>A0A512DMZ7</accession>
<evidence type="ECO:0000256" key="6">
    <source>
        <dbReference type="HAMAP-Rule" id="MF_00267"/>
    </source>
</evidence>
<dbReference type="EMBL" id="BJYZ01000006">
    <property type="protein sequence ID" value="GEO37540.1"/>
    <property type="molecule type" value="Genomic_DNA"/>
</dbReference>
<evidence type="ECO:0000259" key="9">
    <source>
        <dbReference type="Pfam" id="PF05209"/>
    </source>
</evidence>
<organism evidence="10 11">
    <name type="scientific">Skermanella aerolata</name>
    <dbReference type="NCBI Taxonomy" id="393310"/>
    <lineage>
        <taxon>Bacteria</taxon>
        <taxon>Pseudomonadati</taxon>
        <taxon>Pseudomonadota</taxon>
        <taxon>Alphaproteobacteria</taxon>
        <taxon>Rhodospirillales</taxon>
        <taxon>Azospirillaceae</taxon>
        <taxon>Skermanella</taxon>
    </lineage>
</organism>
<feature type="region of interest" description="Disordered" evidence="7">
    <location>
        <begin position="108"/>
        <end position="150"/>
    </location>
</feature>
<feature type="compositionally biased region" description="Basic and acidic residues" evidence="7">
    <location>
        <begin position="113"/>
        <end position="122"/>
    </location>
</feature>
<keyword evidence="4 6" id="KW-0131">Cell cycle</keyword>
<feature type="domain" description="Septum formation inhibitor MinC C-terminal" evidence="8">
    <location>
        <begin position="157"/>
        <end position="256"/>
    </location>
</feature>
<dbReference type="GO" id="GO:0051302">
    <property type="term" value="P:regulation of cell division"/>
    <property type="evidence" value="ECO:0007669"/>
    <property type="project" value="InterPro"/>
</dbReference>
<evidence type="ECO:0000256" key="3">
    <source>
        <dbReference type="ARBA" id="ARBA00023210"/>
    </source>
</evidence>
<dbReference type="Proteomes" id="UP000321523">
    <property type="component" value="Unassembled WGS sequence"/>
</dbReference>
<evidence type="ECO:0000256" key="1">
    <source>
        <dbReference type="ARBA" id="ARBA00006291"/>
    </source>
</evidence>
<comment type="caution">
    <text evidence="10">The sequence shown here is derived from an EMBL/GenBank/DDBJ whole genome shotgun (WGS) entry which is preliminary data.</text>
</comment>
<comment type="subunit">
    <text evidence="6">Interacts with MinD and FtsZ.</text>
</comment>
<protein>
    <recommendedName>
        <fullName evidence="6">Probable septum site-determining protein MinC</fullName>
    </recommendedName>
</protein>
<proteinExistence type="inferred from homology"/>
<dbReference type="InterPro" id="IPR005526">
    <property type="entry name" value="Septum_form_inhib_MinC_C"/>
</dbReference>
<keyword evidence="11" id="KW-1185">Reference proteome</keyword>
<dbReference type="Pfam" id="PF03775">
    <property type="entry name" value="MinC_C"/>
    <property type="match status" value="1"/>
</dbReference>
<evidence type="ECO:0000256" key="2">
    <source>
        <dbReference type="ARBA" id="ARBA00022618"/>
    </source>
</evidence>
<evidence type="ECO:0000256" key="7">
    <source>
        <dbReference type="SAM" id="MobiDB-lite"/>
    </source>
</evidence>
<dbReference type="SUPFAM" id="SSF63848">
    <property type="entry name" value="Cell-division inhibitor MinC, C-terminal domain"/>
    <property type="match status" value="1"/>
</dbReference>
<dbReference type="Gene3D" id="3.30.70.260">
    <property type="match status" value="1"/>
</dbReference>
<feature type="compositionally biased region" description="Pro residues" evidence="7">
    <location>
        <begin position="132"/>
        <end position="149"/>
    </location>
</feature>
<evidence type="ECO:0000313" key="11">
    <source>
        <dbReference type="Proteomes" id="UP000321523"/>
    </source>
</evidence>
<dbReference type="OrthoDB" id="9794530at2"/>
<reference evidence="10 11" key="1">
    <citation type="submission" date="2019-07" db="EMBL/GenBank/DDBJ databases">
        <title>Whole genome shotgun sequence of Skermanella aerolata NBRC 106429.</title>
        <authorList>
            <person name="Hosoyama A."/>
            <person name="Uohara A."/>
            <person name="Ohji S."/>
            <person name="Ichikawa N."/>
        </authorList>
    </citation>
    <scope>NUCLEOTIDE SEQUENCE [LARGE SCALE GENOMIC DNA]</scope>
    <source>
        <strain evidence="10 11">NBRC 106429</strain>
    </source>
</reference>
<evidence type="ECO:0000313" key="10">
    <source>
        <dbReference type="EMBL" id="GEO37540.1"/>
    </source>
</evidence>
<dbReference type="Gene3D" id="2.160.20.70">
    <property type="match status" value="1"/>
</dbReference>
<dbReference type="GO" id="GO:0000902">
    <property type="term" value="P:cell morphogenesis"/>
    <property type="evidence" value="ECO:0007669"/>
    <property type="project" value="InterPro"/>
</dbReference>
<gene>
    <name evidence="6 10" type="primary">minC</name>
    <name evidence="10" type="ORF">SAE02_16880</name>
</gene>
<dbReference type="PANTHER" id="PTHR34108">
    <property type="entry name" value="SEPTUM SITE-DETERMINING PROTEIN MINC"/>
    <property type="match status" value="1"/>
</dbReference>
<keyword evidence="3 6" id="KW-0717">Septation</keyword>
<dbReference type="HAMAP" id="MF_00267">
    <property type="entry name" value="MinC"/>
    <property type="match status" value="1"/>
</dbReference>
<dbReference type="GO" id="GO:0000917">
    <property type="term" value="P:division septum assembly"/>
    <property type="evidence" value="ECO:0007669"/>
    <property type="project" value="UniProtKB-KW"/>
</dbReference>
<dbReference type="GO" id="GO:1901891">
    <property type="term" value="P:regulation of cell septum assembly"/>
    <property type="evidence" value="ECO:0007669"/>
    <property type="project" value="InterPro"/>
</dbReference>
<comment type="function">
    <text evidence="5 6">Cell division inhibitor that blocks the formation of polar Z ring septums. Rapidly oscillates between the poles of the cell to destabilize FtsZ filaments that have formed before they mature into polar Z rings. Prevents FtsZ polymerization.</text>
</comment>
<dbReference type="NCBIfam" id="TIGR01222">
    <property type="entry name" value="minC"/>
    <property type="match status" value="1"/>
</dbReference>
<evidence type="ECO:0000256" key="5">
    <source>
        <dbReference type="ARBA" id="ARBA00025606"/>
    </source>
</evidence>
<dbReference type="AlphaFoldDB" id="A0A512DMZ7"/>
<name>A0A512DMZ7_9PROT</name>
<evidence type="ECO:0000256" key="4">
    <source>
        <dbReference type="ARBA" id="ARBA00023306"/>
    </source>
</evidence>
<evidence type="ECO:0000259" key="8">
    <source>
        <dbReference type="Pfam" id="PF03775"/>
    </source>
</evidence>
<dbReference type="PANTHER" id="PTHR34108:SF1">
    <property type="entry name" value="SEPTUM SITE-DETERMINING PROTEIN MINC"/>
    <property type="match status" value="1"/>
</dbReference>
<dbReference type="Pfam" id="PF05209">
    <property type="entry name" value="MinC_N"/>
    <property type="match status" value="1"/>
</dbReference>
<dbReference type="InterPro" id="IPR013033">
    <property type="entry name" value="MinC"/>
</dbReference>
<sequence>MRSTSQISERDAPFQLRGNNFTVMVLKLVAPDDPSFFPQLLSKIRQAPNFFKNAPVVLDLEELDESAGPADFIDFVVTLRQHSLIPVGIQGGTTAQQNAAFEAGLTIMPTGRPSREPEREFQRPAPGRAPTDPLPPRTPSPIGEAPPAPDFQKTTMIITEPVRSGRQIYAARGDLIVMGPVSAGAELLADGNIHVYSSLRGRALAGISGDTNARIFCHSLEAELVSIAGLYRVSEDLDASVFKKQVHIYLDDGYLRMDPLS</sequence>